<gene>
    <name evidence="5" type="primary">TXD14</name>
</gene>
<accession>C1BTH6</accession>
<dbReference type="GO" id="GO:0005783">
    <property type="term" value="C:endoplasmic reticulum"/>
    <property type="evidence" value="ECO:0007669"/>
    <property type="project" value="TreeGrafter"/>
</dbReference>
<dbReference type="InterPro" id="IPR051063">
    <property type="entry name" value="PDI"/>
</dbReference>
<reference evidence="5" key="1">
    <citation type="submission" date="2009-06" db="EMBL/GenBank/DDBJ databases">
        <title>Lepeophtheirus salmonis ESTs and full-length cDNAs.</title>
        <authorList>
            <person name="Yasuike M."/>
            <person name="von Schalburg K."/>
            <person name="Cooper G."/>
            <person name="Leong J."/>
            <person name="Jones S.R.M."/>
            <person name="Koop B.F."/>
        </authorList>
    </citation>
    <scope>NUCLEOTIDE SEQUENCE</scope>
    <source>
        <strain evidence="5">Pacific form</strain>
        <tissue evidence="5">Whole</tissue>
    </source>
</reference>
<keyword evidence="3" id="KW-0812">Transmembrane</keyword>
<organism evidence="5">
    <name type="scientific">Lepeophtheirus salmonis</name>
    <name type="common">Salmon louse</name>
    <name type="synonym">Caligus salmonis</name>
    <dbReference type="NCBI Taxonomy" id="72036"/>
    <lineage>
        <taxon>Eukaryota</taxon>
        <taxon>Metazoa</taxon>
        <taxon>Ecdysozoa</taxon>
        <taxon>Arthropoda</taxon>
        <taxon>Crustacea</taxon>
        <taxon>Multicrustacea</taxon>
        <taxon>Hexanauplia</taxon>
        <taxon>Copepoda</taxon>
        <taxon>Siphonostomatoida</taxon>
        <taxon>Caligidae</taxon>
        <taxon>Lepeophtheirus</taxon>
    </lineage>
</organism>
<dbReference type="GO" id="GO:0003756">
    <property type="term" value="F:protein disulfide isomerase activity"/>
    <property type="evidence" value="ECO:0007669"/>
    <property type="project" value="TreeGrafter"/>
</dbReference>
<keyword evidence="2" id="KW-0732">Signal</keyword>
<feature type="transmembrane region" description="Helical" evidence="3">
    <location>
        <begin position="81"/>
        <end position="101"/>
    </location>
</feature>
<dbReference type="PANTHER" id="PTHR45672:SF3">
    <property type="entry name" value="THIOREDOXIN DOMAIN-CONTAINING PROTEIN 5"/>
    <property type="match status" value="1"/>
</dbReference>
<evidence type="ECO:0000256" key="1">
    <source>
        <dbReference type="ARBA" id="ARBA00006347"/>
    </source>
</evidence>
<evidence type="ECO:0000313" key="5">
    <source>
        <dbReference type="EMBL" id="ACO12329.1"/>
    </source>
</evidence>
<dbReference type="EMBL" id="BT077905">
    <property type="protein sequence ID" value="ACO12329.1"/>
    <property type="molecule type" value="mRNA"/>
</dbReference>
<dbReference type="AlphaFoldDB" id="C1BTH6"/>
<feature type="transmembrane region" description="Helical" evidence="3">
    <location>
        <begin position="20"/>
        <end position="38"/>
    </location>
</feature>
<dbReference type="GO" id="GO:0006457">
    <property type="term" value="P:protein folding"/>
    <property type="evidence" value="ECO:0007669"/>
    <property type="project" value="TreeGrafter"/>
</dbReference>
<dbReference type="Gene3D" id="3.40.30.10">
    <property type="entry name" value="Glutaredoxin"/>
    <property type="match status" value="1"/>
</dbReference>
<dbReference type="Pfam" id="PF00085">
    <property type="entry name" value="Thioredoxin"/>
    <property type="match status" value="1"/>
</dbReference>
<protein>
    <submittedName>
        <fullName evidence="5">Thioredoxin domain-containing protein 14 homolog</fullName>
    </submittedName>
</protein>
<evidence type="ECO:0000259" key="4">
    <source>
        <dbReference type="Pfam" id="PF00085"/>
    </source>
</evidence>
<evidence type="ECO:0000256" key="2">
    <source>
        <dbReference type="ARBA" id="ARBA00022729"/>
    </source>
</evidence>
<feature type="domain" description="Thioredoxin" evidence="4">
    <location>
        <begin position="143"/>
        <end position="237"/>
    </location>
</feature>
<name>C1BTH6_LEPSM</name>
<dbReference type="PANTHER" id="PTHR45672">
    <property type="entry name" value="PROTEIN DISULFIDE-ISOMERASE C17H9.14C-RELATED"/>
    <property type="match status" value="1"/>
</dbReference>
<evidence type="ECO:0000256" key="3">
    <source>
        <dbReference type="SAM" id="Phobius"/>
    </source>
</evidence>
<sequence>MGFKKDFATSLKESKTLLRPYYIVNFILCTTFPFLKMIRPFCEILFTGEDRCELDMRENEIFFFLLVVVMIRSRKTGSTTMVSYLSSGFIYTKVANLILFFRVDPRMGLVYLVLFTLQAILLPEPTYKGPESIVYFRANGLDDELKRDPRVTWLVTFYTAWSPSSINFAPVFSKVSHAYSLPNLKFGKIDCGRYPDTAAQYHINTSALTRQLPTVIMFQEGKEVGRVPAIISGKIQKFIFKEEDIVQVFDLNNLYNECKKDKKYAAQIKKMEDKQLELEKDTQETKKDR</sequence>
<comment type="similarity">
    <text evidence="1">Belongs to the protein disulfide isomerase family.</text>
</comment>
<dbReference type="SUPFAM" id="SSF52833">
    <property type="entry name" value="Thioredoxin-like"/>
    <property type="match status" value="1"/>
</dbReference>
<feature type="transmembrane region" description="Helical" evidence="3">
    <location>
        <begin position="108"/>
        <end position="127"/>
    </location>
</feature>
<proteinExistence type="evidence at transcript level"/>
<keyword evidence="3" id="KW-1133">Transmembrane helix</keyword>
<keyword evidence="3" id="KW-0472">Membrane</keyword>
<dbReference type="InterPro" id="IPR013766">
    <property type="entry name" value="Thioredoxin_domain"/>
</dbReference>
<dbReference type="InterPro" id="IPR036249">
    <property type="entry name" value="Thioredoxin-like_sf"/>
</dbReference>